<reference evidence="2 4" key="1">
    <citation type="submission" date="2017-09" db="EMBL/GenBank/DDBJ databases">
        <title>FDA dAtabase for Regulatory Grade micrObial Sequences (FDA-ARGOS): Supporting development and validation of Infectious Disease Dx tests.</title>
        <authorList>
            <person name="Minogue T."/>
            <person name="Wolcott M."/>
            <person name="Wasieloski L."/>
            <person name="Aguilar W."/>
            <person name="Moore D."/>
            <person name="Tallon L."/>
            <person name="Sadzewicz L."/>
            <person name="Ott S."/>
            <person name="Zhao X."/>
            <person name="Nagaraj S."/>
            <person name="Vavikolanu K."/>
            <person name="Aluvathingal J."/>
            <person name="Nadendla S."/>
            <person name="Sichtig H."/>
        </authorList>
    </citation>
    <scope>NUCLEOTIDE SEQUENCE [LARGE SCALE GENOMIC DNA]</scope>
    <source>
        <strain evidence="2 4">FDAARGOS_392</strain>
    </source>
</reference>
<dbReference type="Proteomes" id="UP000217979">
    <property type="component" value="Chromosome"/>
</dbReference>
<dbReference type="Pfam" id="PF04233">
    <property type="entry name" value="Phage_Mu_F"/>
    <property type="match status" value="1"/>
</dbReference>
<evidence type="ECO:0000313" key="5">
    <source>
        <dbReference type="Proteomes" id="UP000251197"/>
    </source>
</evidence>
<proteinExistence type="predicted"/>
<dbReference type="EMBL" id="UAVU01000010">
    <property type="protein sequence ID" value="SQC93420.1"/>
    <property type="molecule type" value="Genomic_DNA"/>
</dbReference>
<organism evidence="2 4">
    <name type="scientific">Cedecea neteri</name>
    <dbReference type="NCBI Taxonomy" id="158822"/>
    <lineage>
        <taxon>Bacteria</taxon>
        <taxon>Pseudomonadati</taxon>
        <taxon>Pseudomonadota</taxon>
        <taxon>Gammaproteobacteria</taxon>
        <taxon>Enterobacterales</taxon>
        <taxon>Enterobacteriaceae</taxon>
        <taxon>Cedecea</taxon>
    </lineage>
</organism>
<evidence type="ECO:0000313" key="2">
    <source>
        <dbReference type="EMBL" id="ATF92827.1"/>
    </source>
</evidence>
<evidence type="ECO:0000313" key="3">
    <source>
        <dbReference type="EMBL" id="SQC93420.1"/>
    </source>
</evidence>
<dbReference type="EMBL" id="CP023525">
    <property type="protein sequence ID" value="ATF92827.1"/>
    <property type="molecule type" value="Genomic_DNA"/>
</dbReference>
<gene>
    <name evidence="2" type="ORF">CO704_12345</name>
    <name evidence="3" type="ORF">NCTC12120_06534</name>
</gene>
<name>A0A291DYF0_9ENTR</name>
<accession>A0A291DYF0</accession>
<dbReference type="InterPro" id="IPR006528">
    <property type="entry name" value="Phage_head_morphogenesis_dom"/>
</dbReference>
<sequence length="421" mass="46156">MPGINAGFAMTLKPEAAIRYFEGKHLTPTFNWKDLEDEAHAVQFTVAGILKLDVLNDIHQGLTQAMANGTTLTQFHNDLEPLLQRKGWLGRGLVADEYGELAGKKLMPYRLDTIFRTNIQSAYAAGRYQQQMRTVTERPYWEYNAVMDNRTRPMHASPNGRVFAADDPIWQSIYPPNGYRCRCWIRALTRAQMKNHPIGLESSEGRLVTVQQPYGTDGETRPVTAYRDPKTGALLVPDAGFHLNPGRGYLAGLGQSLLEKGSTAAPELAAVAVRETLGNNRLVSAMNRDTEQWVNGLPGKPTGDFRRVGALSPRALEALRGHRSRPWPLPVITLTDAAVKHCRASAGTLWPRLVSALYRPEAVVAQGDKVTVVTRGTGARLAVTLAPFAEGLRLTGVAPYDPEILSDAALLDGALPDDGED</sequence>
<protein>
    <submittedName>
        <fullName evidence="2 3">Phage head morphogenesis protein</fullName>
    </submittedName>
</protein>
<dbReference type="RefSeq" id="WP_096754108.1">
    <property type="nucleotide sequence ID" value="NZ_CP023525.1"/>
</dbReference>
<evidence type="ECO:0000313" key="4">
    <source>
        <dbReference type="Proteomes" id="UP000217979"/>
    </source>
</evidence>
<dbReference type="NCBIfam" id="TIGR01641">
    <property type="entry name" value="phageSPP1_gp7"/>
    <property type="match status" value="1"/>
</dbReference>
<evidence type="ECO:0000259" key="1">
    <source>
        <dbReference type="Pfam" id="PF04233"/>
    </source>
</evidence>
<feature type="domain" description="Phage head morphogenesis" evidence="1">
    <location>
        <begin position="56"/>
        <end position="184"/>
    </location>
</feature>
<reference evidence="3 5" key="2">
    <citation type="submission" date="2018-06" db="EMBL/GenBank/DDBJ databases">
        <authorList>
            <consortium name="Pathogen Informatics"/>
            <person name="Doyle S."/>
        </authorList>
    </citation>
    <scope>NUCLEOTIDE SEQUENCE [LARGE SCALE GENOMIC DNA]</scope>
    <source>
        <strain evidence="3 5">NCTC12120</strain>
    </source>
</reference>
<dbReference type="AlphaFoldDB" id="A0A291DYF0"/>
<dbReference type="Proteomes" id="UP000251197">
    <property type="component" value="Unassembled WGS sequence"/>
</dbReference>